<dbReference type="PROSITE" id="PS50893">
    <property type="entry name" value="ABC_TRANSPORTER_2"/>
    <property type="match status" value="2"/>
</dbReference>
<feature type="domain" description="ABC transporter" evidence="9">
    <location>
        <begin position="7"/>
        <end position="253"/>
    </location>
</feature>
<dbReference type="NCBIfam" id="NF007739">
    <property type="entry name" value="PRK10419.1"/>
    <property type="match status" value="2"/>
</dbReference>
<evidence type="ECO:0000256" key="8">
    <source>
        <dbReference type="SAM" id="MobiDB-lite"/>
    </source>
</evidence>
<dbReference type="EMBL" id="CP108021">
    <property type="protein sequence ID" value="WUM19638.1"/>
    <property type="molecule type" value="Genomic_DNA"/>
</dbReference>
<comment type="subcellular location">
    <subcellularLocation>
        <location evidence="1">Cell membrane</location>
        <topology evidence="1">Peripheral membrane protein</topology>
    </subcellularLocation>
</comment>
<dbReference type="Pfam" id="PF08352">
    <property type="entry name" value="oligo_HPY"/>
    <property type="match status" value="2"/>
</dbReference>
<keyword evidence="4" id="KW-1003">Cell membrane</keyword>
<dbReference type="InterPro" id="IPR017871">
    <property type="entry name" value="ABC_transporter-like_CS"/>
</dbReference>
<dbReference type="PANTHER" id="PTHR43297">
    <property type="entry name" value="OLIGOPEPTIDE TRANSPORT ATP-BINDING PROTEIN APPD"/>
    <property type="match status" value="1"/>
</dbReference>
<dbReference type="Pfam" id="PF00005">
    <property type="entry name" value="ABC_tran"/>
    <property type="match status" value="2"/>
</dbReference>
<keyword evidence="3" id="KW-0813">Transport</keyword>
<dbReference type="InterPro" id="IPR013563">
    <property type="entry name" value="Oligopep_ABC_C"/>
</dbReference>
<feature type="compositionally biased region" description="Basic and acidic residues" evidence="8">
    <location>
        <begin position="518"/>
        <end position="534"/>
    </location>
</feature>
<dbReference type="Proteomes" id="UP001432128">
    <property type="component" value="Chromosome"/>
</dbReference>
<accession>A0AAU4K0X7</accession>
<dbReference type="InterPro" id="IPR003439">
    <property type="entry name" value="ABC_transporter-like_ATP-bd"/>
</dbReference>
<dbReference type="PANTHER" id="PTHR43297:SF2">
    <property type="entry name" value="DIPEPTIDE TRANSPORT ATP-BINDING PROTEIN DPPD"/>
    <property type="match status" value="1"/>
</dbReference>
<keyword evidence="7" id="KW-0472">Membrane</keyword>
<evidence type="ECO:0000256" key="7">
    <source>
        <dbReference type="ARBA" id="ARBA00023136"/>
    </source>
</evidence>
<evidence type="ECO:0000313" key="11">
    <source>
        <dbReference type="Proteomes" id="UP001432128"/>
    </source>
</evidence>
<dbReference type="GO" id="GO:0005524">
    <property type="term" value="F:ATP binding"/>
    <property type="evidence" value="ECO:0007669"/>
    <property type="project" value="UniProtKB-KW"/>
</dbReference>
<feature type="region of interest" description="Disordered" evidence="8">
    <location>
        <begin position="509"/>
        <end position="534"/>
    </location>
</feature>
<dbReference type="Gene3D" id="3.40.50.300">
    <property type="entry name" value="P-loop containing nucleotide triphosphate hydrolases"/>
    <property type="match status" value="2"/>
</dbReference>
<keyword evidence="11" id="KW-1185">Reference proteome</keyword>
<reference evidence="10 11" key="1">
    <citation type="submission" date="2022-10" db="EMBL/GenBank/DDBJ databases">
        <title>The complete genomes of actinobacterial strains from the NBC collection.</title>
        <authorList>
            <person name="Joergensen T.S."/>
            <person name="Alvarez Arevalo M."/>
            <person name="Sterndorff E.B."/>
            <person name="Faurdal D."/>
            <person name="Vuksanovic O."/>
            <person name="Mourched A.-S."/>
            <person name="Charusanti P."/>
            <person name="Shaw S."/>
            <person name="Blin K."/>
            <person name="Weber T."/>
        </authorList>
    </citation>
    <scope>NUCLEOTIDE SEQUENCE [LARGE SCALE GENOMIC DNA]</scope>
    <source>
        <strain evidence="10 11">NBC_00319</strain>
    </source>
</reference>
<dbReference type="KEGG" id="whr:OG579_18355"/>
<protein>
    <submittedName>
        <fullName evidence="10">ABC transporter ATP-binding protein</fullName>
    </submittedName>
</protein>
<gene>
    <name evidence="10" type="ORF">OG579_18355</name>
</gene>
<evidence type="ECO:0000313" key="10">
    <source>
        <dbReference type="EMBL" id="WUM19638.1"/>
    </source>
</evidence>
<evidence type="ECO:0000256" key="2">
    <source>
        <dbReference type="ARBA" id="ARBA00005417"/>
    </source>
</evidence>
<dbReference type="InterPro" id="IPR003593">
    <property type="entry name" value="AAA+_ATPase"/>
</dbReference>
<comment type="similarity">
    <text evidence="2">Belongs to the ABC transporter superfamily.</text>
</comment>
<dbReference type="RefSeq" id="WP_328857112.1">
    <property type="nucleotide sequence ID" value="NZ_CP108021.1"/>
</dbReference>
<proteinExistence type="inferred from homology"/>
<evidence type="ECO:0000256" key="6">
    <source>
        <dbReference type="ARBA" id="ARBA00022840"/>
    </source>
</evidence>
<name>A0AAU4K0X7_9NOCA</name>
<evidence type="ECO:0000256" key="4">
    <source>
        <dbReference type="ARBA" id="ARBA00022475"/>
    </source>
</evidence>
<dbReference type="InterPro" id="IPR027417">
    <property type="entry name" value="P-loop_NTPase"/>
</dbReference>
<evidence type="ECO:0000256" key="5">
    <source>
        <dbReference type="ARBA" id="ARBA00022741"/>
    </source>
</evidence>
<dbReference type="GO" id="GO:0016887">
    <property type="term" value="F:ATP hydrolysis activity"/>
    <property type="evidence" value="ECO:0007669"/>
    <property type="project" value="InterPro"/>
</dbReference>
<evidence type="ECO:0000256" key="3">
    <source>
        <dbReference type="ARBA" id="ARBA00022448"/>
    </source>
</evidence>
<dbReference type="SMART" id="SM00382">
    <property type="entry name" value="AAA"/>
    <property type="match status" value="2"/>
</dbReference>
<dbReference type="AlphaFoldDB" id="A0AAU4K0X7"/>
<feature type="domain" description="ABC transporter" evidence="9">
    <location>
        <begin position="277"/>
        <end position="520"/>
    </location>
</feature>
<keyword evidence="6 10" id="KW-0067">ATP-binding</keyword>
<dbReference type="GO" id="GO:0015833">
    <property type="term" value="P:peptide transport"/>
    <property type="evidence" value="ECO:0007669"/>
    <property type="project" value="InterPro"/>
</dbReference>
<dbReference type="SUPFAM" id="SSF52540">
    <property type="entry name" value="P-loop containing nucleoside triphosphate hydrolases"/>
    <property type="match status" value="2"/>
</dbReference>
<evidence type="ECO:0000256" key="1">
    <source>
        <dbReference type="ARBA" id="ARBA00004202"/>
    </source>
</evidence>
<dbReference type="InterPro" id="IPR050388">
    <property type="entry name" value="ABC_Ni/Peptide_Import"/>
</dbReference>
<dbReference type="NCBIfam" id="NF008453">
    <property type="entry name" value="PRK11308.1"/>
    <property type="match status" value="2"/>
</dbReference>
<dbReference type="GO" id="GO:0005886">
    <property type="term" value="C:plasma membrane"/>
    <property type="evidence" value="ECO:0007669"/>
    <property type="project" value="UniProtKB-SubCell"/>
</dbReference>
<organism evidence="10 11">
    <name type="scientific">Williamsia herbipolensis</name>
    <dbReference type="NCBI Taxonomy" id="1603258"/>
    <lineage>
        <taxon>Bacteria</taxon>
        <taxon>Bacillati</taxon>
        <taxon>Actinomycetota</taxon>
        <taxon>Actinomycetes</taxon>
        <taxon>Mycobacteriales</taxon>
        <taxon>Nocardiaceae</taxon>
        <taxon>Williamsia</taxon>
    </lineage>
</organism>
<evidence type="ECO:0000259" key="9">
    <source>
        <dbReference type="PROSITE" id="PS50893"/>
    </source>
</evidence>
<dbReference type="PROSITE" id="PS00211">
    <property type="entry name" value="ABC_TRANSPORTER_1"/>
    <property type="match status" value="2"/>
</dbReference>
<sequence>MTRGPLLALRGLRIAYGDTEVVHGVDLTVDRGEVVALVGESGSGKTTLAHAVVGLLPAGGRVTDGEIRFDGERIDSAPARRLEKLRGAHIGVVPQDPTSSLNPVRRIGDQVAEILRIHGRANRRTAALEAVRILDEAGIDRPEVRARQHPAELSGGQRQRVLIGIALACSPELVIADEPTSALDVTVQKRILDHLDDRVDSTGAAVLFITHDLGVAADRADRIVVLRDGVVVEDGPTAQVLASPEHEYTAHLVAAAPSLSRARTRRTPVRVDGPPLLSLRELGKTFRAGDEKLVAVDGVSLEIRRGQTVSLVGESGSGKSTTARIAARLETPTSGSVHFDGADVTSARGRSLRDFRRRVQFVHQNPFLSLDPSVSVGDTIAEPLRAFGIGDRSGRRTRVAELLASVSLPTDVADRRPARLSGGQRQRVAIARALALEPDLVILDEPVSALDVSVQATILELLDDLQRDLGLTYLFISHDLAVVRQISDEVAVMRSGRIVEHGAAESVFDSPSHPYTAELRDAVPGRDHVPDRRG</sequence>
<dbReference type="CDD" id="cd03257">
    <property type="entry name" value="ABC_NikE_OppD_transporters"/>
    <property type="match status" value="2"/>
</dbReference>
<keyword evidence="5" id="KW-0547">Nucleotide-binding</keyword>